<organism evidence="1 2">
    <name type="scientific">Gordonibacter pamelaeae 7-10-1-b</name>
    <dbReference type="NCBI Taxonomy" id="657308"/>
    <lineage>
        <taxon>Bacteria</taxon>
        <taxon>Bacillati</taxon>
        <taxon>Actinomycetota</taxon>
        <taxon>Coriobacteriia</taxon>
        <taxon>Eggerthellales</taxon>
        <taxon>Eggerthellaceae</taxon>
        <taxon>Gordonibacter</taxon>
    </lineage>
</organism>
<sequence length="19" mass="1823">MAALDALGAALDAYDAAEA</sequence>
<keyword evidence="2" id="KW-1185">Reference proteome</keyword>
<dbReference type="HOGENOM" id="CLU_3429807_0_0_11"/>
<reference evidence="1 2" key="1">
    <citation type="submission" date="2010-03" db="EMBL/GenBank/DDBJ databases">
        <title>The genome sequence of Gordonibacter pamelaeae 7-10-1-bT.</title>
        <authorList>
            <consortium name="metaHIT consortium -- http://www.metahit.eu/"/>
            <person name="Pajon A."/>
            <person name="Turner K."/>
            <person name="Parkhill J."/>
            <person name="Timmis K."/>
            <person name="Oxley A."/>
            <person name="Wurdemann D."/>
        </authorList>
    </citation>
    <scope>NUCLEOTIDE SEQUENCE [LARGE SCALE GENOMIC DNA]</scope>
    <source>
        <strain evidence="2">7-10-1-b</strain>
    </source>
</reference>
<reference evidence="1 2" key="2">
    <citation type="submission" date="2010-03" db="EMBL/GenBank/DDBJ databases">
        <authorList>
            <person name="Pajon A."/>
        </authorList>
    </citation>
    <scope>NUCLEOTIDE SEQUENCE [LARGE SCALE GENOMIC DNA]</scope>
    <source>
        <strain evidence="2">7-10-1-b</strain>
    </source>
</reference>
<name>D6E9H6_9ACTN</name>
<dbReference type="EMBL" id="FP929047">
    <property type="protein sequence ID" value="CBL04373.1"/>
    <property type="molecule type" value="Genomic_DNA"/>
</dbReference>
<protein>
    <submittedName>
        <fullName evidence="1">Uncharacterized protein</fullName>
    </submittedName>
</protein>
<evidence type="ECO:0000313" key="2">
    <source>
        <dbReference type="Proteomes" id="UP000008805"/>
    </source>
</evidence>
<gene>
    <name evidence="1" type="ORF">GPA_20060</name>
</gene>
<proteinExistence type="predicted"/>
<dbReference type="Proteomes" id="UP000008805">
    <property type="component" value="Chromosome"/>
</dbReference>
<accession>D6E9H6</accession>
<dbReference type="AlphaFoldDB" id="D6E9H6"/>
<dbReference type="KEGG" id="gpa:GPA_20060"/>
<evidence type="ECO:0000313" key="1">
    <source>
        <dbReference type="EMBL" id="CBL04373.1"/>
    </source>
</evidence>